<evidence type="ECO:0000313" key="1">
    <source>
        <dbReference type="EMBL" id="MBB6060819.1"/>
    </source>
</evidence>
<proteinExistence type="predicted"/>
<reference evidence="1 2" key="1">
    <citation type="submission" date="2020-08" db="EMBL/GenBank/DDBJ databases">
        <title>Genomic Encyclopedia of Type Strains, Phase IV (KMG-IV): sequencing the most valuable type-strain genomes for metagenomic binning, comparative biology and taxonomic classification.</title>
        <authorList>
            <person name="Goeker M."/>
        </authorList>
    </citation>
    <scope>NUCLEOTIDE SEQUENCE [LARGE SCALE GENOMIC DNA]</scope>
    <source>
        <strain evidence="1 2">DSM 26718</strain>
    </source>
</reference>
<sequence>MLAHTLLASYDLLETLRIRLKEGRSFSPRFRSDTAGIVVNEALVAGLGMTQPVGQWLGQARILGVVRDFHYESLHEEVRPLMVRLEPQAGTLMVKLQPGQEQATLGRLQKLYTAYAPGFTLEYQFLETDYQAQYAAERRVAVLSRYFASLAILISCLGLPFGQFAERRCLESRAPPGPQAPPPHRLCKTALVWAPWFFRAPAAVGRP</sequence>
<gene>
    <name evidence="1" type="ORF">HNQ93_003694</name>
</gene>
<accession>A0A7W9WCF2</accession>
<dbReference type="Proteomes" id="UP000532746">
    <property type="component" value="Unassembled WGS sequence"/>
</dbReference>
<dbReference type="EMBL" id="JACHGG010000006">
    <property type="protein sequence ID" value="MBB6060819.1"/>
    <property type="molecule type" value="Genomic_DNA"/>
</dbReference>
<dbReference type="AlphaFoldDB" id="A0A7W9WCF2"/>
<organism evidence="1 2">
    <name type="scientific">Hymenobacter luteus</name>
    <dbReference type="NCBI Taxonomy" id="1411122"/>
    <lineage>
        <taxon>Bacteria</taxon>
        <taxon>Pseudomonadati</taxon>
        <taxon>Bacteroidota</taxon>
        <taxon>Cytophagia</taxon>
        <taxon>Cytophagales</taxon>
        <taxon>Hymenobacteraceae</taxon>
        <taxon>Hymenobacter</taxon>
    </lineage>
</organism>
<evidence type="ECO:0000313" key="2">
    <source>
        <dbReference type="Proteomes" id="UP000532746"/>
    </source>
</evidence>
<keyword evidence="2" id="KW-1185">Reference proteome</keyword>
<name>A0A7W9WCF2_9BACT</name>
<comment type="caution">
    <text evidence="1">The sequence shown here is derived from an EMBL/GenBank/DDBJ whole genome shotgun (WGS) entry which is preliminary data.</text>
</comment>
<protein>
    <submittedName>
        <fullName evidence="1">Uncharacterized protein</fullName>
    </submittedName>
</protein>
<dbReference type="RefSeq" id="WP_183404879.1">
    <property type="nucleotide sequence ID" value="NZ_JACHGG010000006.1"/>
</dbReference>